<proteinExistence type="predicted"/>
<evidence type="ECO:0000256" key="1">
    <source>
        <dbReference type="SAM" id="MobiDB-lite"/>
    </source>
</evidence>
<evidence type="ECO:0000313" key="2">
    <source>
        <dbReference type="EMBL" id="KAL3816729.1"/>
    </source>
</evidence>
<keyword evidence="3" id="KW-1185">Reference proteome</keyword>
<feature type="region of interest" description="Disordered" evidence="1">
    <location>
        <begin position="1"/>
        <end position="22"/>
    </location>
</feature>
<organism evidence="2 3">
    <name type="scientific">Cyclostephanos tholiformis</name>
    <dbReference type="NCBI Taxonomy" id="382380"/>
    <lineage>
        <taxon>Eukaryota</taxon>
        <taxon>Sar</taxon>
        <taxon>Stramenopiles</taxon>
        <taxon>Ochrophyta</taxon>
        <taxon>Bacillariophyta</taxon>
        <taxon>Coscinodiscophyceae</taxon>
        <taxon>Thalassiosirophycidae</taxon>
        <taxon>Stephanodiscales</taxon>
        <taxon>Stephanodiscaceae</taxon>
        <taxon>Cyclostephanos</taxon>
    </lineage>
</organism>
<feature type="compositionally biased region" description="Polar residues" evidence="1">
    <location>
        <begin position="8"/>
        <end position="17"/>
    </location>
</feature>
<dbReference type="Proteomes" id="UP001530377">
    <property type="component" value="Unassembled WGS sequence"/>
</dbReference>
<protein>
    <submittedName>
        <fullName evidence="2">Uncharacterized protein</fullName>
    </submittedName>
</protein>
<evidence type="ECO:0000313" key="3">
    <source>
        <dbReference type="Proteomes" id="UP001530377"/>
    </source>
</evidence>
<dbReference type="AlphaFoldDB" id="A0ABD3RWX6"/>
<dbReference type="EMBL" id="JALLPB020000135">
    <property type="protein sequence ID" value="KAL3816729.1"/>
    <property type="molecule type" value="Genomic_DNA"/>
</dbReference>
<gene>
    <name evidence="2" type="ORF">ACHAXA_002215</name>
</gene>
<comment type="caution">
    <text evidence="2">The sequence shown here is derived from an EMBL/GenBank/DDBJ whole genome shotgun (WGS) entry which is preliminary data.</text>
</comment>
<sequence length="178" mass="19660">MGGDRPPTTMQQRSSDPTGMKRCSFSSVDIREHERIAGDNPCVSSGVPLSLGWGYYQHQPIELDHYESNRGQPRDKIEMMVPAEVRKTMLQKEFGVSINDINAAMREVNITKRNRRQTISSGDNTAVTDALASAKRKFLGKLKKAKAMKDDSIHDGAVKEYLKNLGAAGGVGKLELPE</sequence>
<reference evidence="2 3" key="1">
    <citation type="submission" date="2024-10" db="EMBL/GenBank/DDBJ databases">
        <title>Updated reference genomes for cyclostephanoid diatoms.</title>
        <authorList>
            <person name="Roberts W.R."/>
            <person name="Alverson A.J."/>
        </authorList>
    </citation>
    <scope>NUCLEOTIDE SEQUENCE [LARGE SCALE GENOMIC DNA]</scope>
    <source>
        <strain evidence="2 3">AJA228-03</strain>
    </source>
</reference>
<name>A0ABD3RWX6_9STRA</name>
<accession>A0ABD3RWX6</accession>